<evidence type="ECO:0000313" key="1">
    <source>
        <dbReference type="EMBL" id="QDR81861.1"/>
    </source>
</evidence>
<organism evidence="1 2">
    <name type="scientific">Sporomusa termitida</name>
    <dbReference type="NCBI Taxonomy" id="2377"/>
    <lineage>
        <taxon>Bacteria</taxon>
        <taxon>Bacillati</taxon>
        <taxon>Bacillota</taxon>
        <taxon>Negativicutes</taxon>
        <taxon>Selenomonadales</taxon>
        <taxon>Sporomusaceae</taxon>
        <taxon>Sporomusa</taxon>
    </lineage>
</organism>
<reference evidence="1 2" key="1">
    <citation type="submission" date="2019-02" db="EMBL/GenBank/DDBJ databases">
        <title>Closed genome of Sporomusa termitida DSM 4440.</title>
        <authorList>
            <person name="Poehlein A."/>
            <person name="Daniel R."/>
        </authorList>
    </citation>
    <scope>NUCLEOTIDE SEQUENCE [LARGE SCALE GENOMIC DNA]</scope>
    <source>
        <strain evidence="1 2">DSM 4440</strain>
    </source>
</reference>
<evidence type="ECO:0000313" key="2">
    <source>
        <dbReference type="Proteomes" id="UP000320776"/>
    </source>
</evidence>
<dbReference type="EMBL" id="CP036259">
    <property type="protein sequence ID" value="QDR81861.1"/>
    <property type="molecule type" value="Genomic_DNA"/>
</dbReference>
<sequence length="51" mass="5550">MFAYDILHVSYQMQFTDLVVYASGSHMAAPASGIDINAAFLWDNRGNIGGL</sequence>
<protein>
    <submittedName>
        <fullName evidence="1">Uncharacterized protein</fullName>
    </submittedName>
</protein>
<gene>
    <name evidence="1" type="ORF">SPTER_32780</name>
</gene>
<dbReference type="KEGG" id="sted:SPTER_32780"/>
<keyword evidence="2" id="KW-1185">Reference proteome</keyword>
<name>A0A517DWX7_9FIRM</name>
<dbReference type="AlphaFoldDB" id="A0A517DWX7"/>
<dbReference type="Proteomes" id="UP000320776">
    <property type="component" value="Chromosome"/>
</dbReference>
<accession>A0A517DWX7</accession>
<proteinExistence type="predicted"/>